<feature type="domain" description="Peptidase M16 C-terminal" evidence="4">
    <location>
        <begin position="167"/>
        <end position="340"/>
    </location>
</feature>
<dbReference type="InterPro" id="IPR011249">
    <property type="entry name" value="Metalloenz_LuxS/M16"/>
</dbReference>
<reference evidence="6" key="1">
    <citation type="journal article" date="2015" name="MBio">
        <title>Genome-Resolved Metagenomic Analysis Reveals Roles for Candidate Phyla and Other Microbial Community Members in Biogeochemical Transformations in Oil Reservoirs.</title>
        <authorList>
            <person name="Hu P."/>
            <person name="Tom L."/>
            <person name="Singh A."/>
            <person name="Thomas B.C."/>
            <person name="Baker B.J."/>
            <person name="Piceno Y.M."/>
            <person name="Andersen G.L."/>
            <person name="Banfield J.F."/>
        </authorList>
    </citation>
    <scope>NUCLEOTIDE SEQUENCE [LARGE SCALE GENOMIC DNA]</scope>
</reference>
<evidence type="ECO:0000313" key="5">
    <source>
        <dbReference type="EMBL" id="KUK80206.1"/>
    </source>
</evidence>
<dbReference type="PROSITE" id="PS00143">
    <property type="entry name" value="INSULINASE"/>
    <property type="match status" value="1"/>
</dbReference>
<dbReference type="InterPro" id="IPR007863">
    <property type="entry name" value="Peptidase_M16_C"/>
</dbReference>
<dbReference type="GO" id="GO:0046872">
    <property type="term" value="F:metal ion binding"/>
    <property type="evidence" value="ECO:0007669"/>
    <property type="project" value="InterPro"/>
</dbReference>
<dbReference type="AlphaFoldDB" id="A0A101HNK8"/>
<comment type="similarity">
    <text evidence="1 2">Belongs to the peptidase M16 family.</text>
</comment>
<dbReference type="Pfam" id="PF00675">
    <property type="entry name" value="Peptidase_M16"/>
    <property type="match status" value="1"/>
</dbReference>
<name>A0A101HNK8_9BACT</name>
<dbReference type="Gene3D" id="3.30.830.10">
    <property type="entry name" value="Metalloenzyme, LuxS/M16 peptidase-like"/>
    <property type="match status" value="2"/>
</dbReference>
<dbReference type="Pfam" id="PF05193">
    <property type="entry name" value="Peptidase_M16_C"/>
    <property type="match status" value="1"/>
</dbReference>
<evidence type="ECO:0000256" key="1">
    <source>
        <dbReference type="ARBA" id="ARBA00007261"/>
    </source>
</evidence>
<accession>A0A101HNK8</accession>
<evidence type="ECO:0000313" key="6">
    <source>
        <dbReference type="Proteomes" id="UP000054092"/>
    </source>
</evidence>
<gene>
    <name evidence="5" type="ORF">XD94_1108</name>
</gene>
<dbReference type="InterPro" id="IPR050361">
    <property type="entry name" value="MPP/UQCRC_Complex"/>
</dbReference>
<dbReference type="InterPro" id="IPR001431">
    <property type="entry name" value="Pept_M16_Zn_BS"/>
</dbReference>
<dbReference type="Proteomes" id="UP000054092">
    <property type="component" value="Unassembled WGS sequence"/>
</dbReference>
<sequence length="423" mass="47363">MNNHYIELPNGAVIIGERKEETRTVSMAFAMKVGSADEEDSISGVSHFIEHALFKGTHRRNAFEIKEPIERIGGSLNAYTGRVSTVYYAKVPNTCASEALEILFDLITSPRFDEAALDLERGVILEEIASAEDDPYDRIYDMTIEKVWDRDFGRPILGYQETIEGLERSKVSDFYGQNYVANNAIFAVSGNYGDELLRNVEDKLLSMKSNGHTSAAKSPVIADEPLWIVERRKDLQQVHILLTRDAPGRKNKADFDAFKIFNTLFGSGMSSILFHNIREELGMVYNISSEFVSYADSGAIMINATTSPKNLDNLVSSLKKEMARLIVNGATEAQFNYGKERARGKLLMSTEGTLLTLSRFLDDVVICGKPDSLEDLIARIDRLTIGDVNDSIKKHISGRWNVSLLLPEMKLQSTFLSEESFEI</sequence>
<feature type="domain" description="Peptidase M16 N-terminal" evidence="3">
    <location>
        <begin position="15"/>
        <end position="156"/>
    </location>
</feature>
<evidence type="ECO:0000256" key="2">
    <source>
        <dbReference type="RuleBase" id="RU004447"/>
    </source>
</evidence>
<dbReference type="SUPFAM" id="SSF63411">
    <property type="entry name" value="LuxS/MPP-like metallohydrolase"/>
    <property type="match status" value="2"/>
</dbReference>
<evidence type="ECO:0000259" key="4">
    <source>
        <dbReference type="Pfam" id="PF05193"/>
    </source>
</evidence>
<dbReference type="EMBL" id="LGGP01000190">
    <property type="protein sequence ID" value="KUK80206.1"/>
    <property type="molecule type" value="Genomic_DNA"/>
</dbReference>
<dbReference type="GO" id="GO:0006508">
    <property type="term" value="P:proteolysis"/>
    <property type="evidence" value="ECO:0007669"/>
    <property type="project" value="InterPro"/>
</dbReference>
<dbReference type="InterPro" id="IPR011765">
    <property type="entry name" value="Pept_M16_N"/>
</dbReference>
<dbReference type="PANTHER" id="PTHR11851:SF49">
    <property type="entry name" value="MITOCHONDRIAL-PROCESSING PEPTIDASE SUBUNIT ALPHA"/>
    <property type="match status" value="1"/>
</dbReference>
<dbReference type="PATRIC" id="fig|1184387.3.peg.1539"/>
<dbReference type="GO" id="GO:0004222">
    <property type="term" value="F:metalloendopeptidase activity"/>
    <property type="evidence" value="ECO:0007669"/>
    <property type="project" value="InterPro"/>
</dbReference>
<evidence type="ECO:0000259" key="3">
    <source>
        <dbReference type="Pfam" id="PF00675"/>
    </source>
</evidence>
<comment type="caution">
    <text evidence="5">The sequence shown here is derived from an EMBL/GenBank/DDBJ whole genome shotgun (WGS) entry which is preliminary data.</text>
</comment>
<proteinExistence type="inferred from homology"/>
<protein>
    <submittedName>
        <fullName evidence="5">Peptidase M16 domain protein</fullName>
    </submittedName>
</protein>
<dbReference type="PANTHER" id="PTHR11851">
    <property type="entry name" value="METALLOPROTEASE"/>
    <property type="match status" value="1"/>
</dbReference>
<organism evidence="5 6">
    <name type="scientific">Mesotoga prima</name>
    <dbReference type="NCBI Taxonomy" id="1184387"/>
    <lineage>
        <taxon>Bacteria</taxon>
        <taxon>Thermotogati</taxon>
        <taxon>Thermotogota</taxon>
        <taxon>Thermotogae</taxon>
        <taxon>Kosmotogales</taxon>
        <taxon>Kosmotogaceae</taxon>
        <taxon>Mesotoga</taxon>
    </lineage>
</organism>